<dbReference type="InterPro" id="IPR013120">
    <property type="entry name" value="FAR_NAD-bd"/>
</dbReference>
<comment type="similarity">
    <text evidence="3">Belongs to the NRP synthetase family.</text>
</comment>
<dbReference type="SUPFAM" id="SSF51735">
    <property type="entry name" value="NAD(P)-binding Rossmann-fold domains"/>
    <property type="match status" value="1"/>
</dbReference>
<dbReference type="Gene3D" id="3.30.300.30">
    <property type="match status" value="1"/>
</dbReference>
<dbReference type="Pfam" id="PF00501">
    <property type="entry name" value="AMP-binding"/>
    <property type="match status" value="1"/>
</dbReference>
<dbReference type="InterPro" id="IPR045851">
    <property type="entry name" value="AMP-bd_C_sf"/>
</dbReference>
<evidence type="ECO:0000313" key="5">
    <source>
        <dbReference type="EMBL" id="KAJ9488244.1"/>
    </source>
</evidence>
<evidence type="ECO:0000256" key="2">
    <source>
        <dbReference type="ARBA" id="ARBA00022553"/>
    </source>
</evidence>
<reference evidence="5" key="2">
    <citation type="journal article" date="2016" name="Fungal Biol.">
        <title>Ochratoxin A production by Penicillium thymicola.</title>
        <authorList>
            <person name="Nguyen H.D.T."/>
            <person name="McMullin D.R."/>
            <person name="Ponomareva E."/>
            <person name="Riley R."/>
            <person name="Pomraning K.R."/>
            <person name="Baker S.E."/>
            <person name="Seifert K.A."/>
        </authorList>
    </citation>
    <scope>NUCLEOTIDE SEQUENCE</scope>
    <source>
        <strain evidence="5">DAOM 180753</strain>
    </source>
</reference>
<proteinExistence type="inferred from homology"/>
<dbReference type="Proteomes" id="UP001227192">
    <property type="component" value="Unassembled WGS sequence"/>
</dbReference>
<name>A0AAI9TJD3_PENTH</name>
<dbReference type="CDD" id="cd05930">
    <property type="entry name" value="A_NRPS"/>
    <property type="match status" value="1"/>
</dbReference>
<dbReference type="GO" id="GO:0044550">
    <property type="term" value="P:secondary metabolite biosynthetic process"/>
    <property type="evidence" value="ECO:0007669"/>
    <property type="project" value="UniProtKB-ARBA"/>
</dbReference>
<dbReference type="InterPro" id="IPR010080">
    <property type="entry name" value="Thioester_reductase-like_dom"/>
</dbReference>
<dbReference type="NCBIfam" id="TIGR01746">
    <property type="entry name" value="Thioester-redct"/>
    <property type="match status" value="1"/>
</dbReference>
<dbReference type="Pfam" id="PF07993">
    <property type="entry name" value="NAD_binding_4"/>
    <property type="match status" value="1"/>
</dbReference>
<dbReference type="InterPro" id="IPR036736">
    <property type="entry name" value="ACP-like_sf"/>
</dbReference>
<accession>A0AAI9TJD3</accession>
<dbReference type="InterPro" id="IPR025110">
    <property type="entry name" value="AMP-bd_C"/>
</dbReference>
<organism evidence="5 6">
    <name type="scientific">Penicillium thymicola</name>
    <dbReference type="NCBI Taxonomy" id="293382"/>
    <lineage>
        <taxon>Eukaryota</taxon>
        <taxon>Fungi</taxon>
        <taxon>Dikarya</taxon>
        <taxon>Ascomycota</taxon>
        <taxon>Pezizomycotina</taxon>
        <taxon>Eurotiomycetes</taxon>
        <taxon>Eurotiomycetidae</taxon>
        <taxon>Eurotiales</taxon>
        <taxon>Aspergillaceae</taxon>
        <taxon>Penicillium</taxon>
    </lineage>
</organism>
<dbReference type="Gene3D" id="3.40.50.12780">
    <property type="entry name" value="N-terminal domain of ligase-like"/>
    <property type="match status" value="1"/>
</dbReference>
<comment type="caution">
    <text evidence="5">The sequence shown here is derived from an EMBL/GenBank/DDBJ whole genome shotgun (WGS) entry which is preliminary data.</text>
</comment>
<keyword evidence="6" id="KW-1185">Reference proteome</keyword>
<evidence type="ECO:0000256" key="3">
    <source>
        <dbReference type="ARBA" id="ARBA00029454"/>
    </source>
</evidence>
<dbReference type="InterPro" id="IPR000873">
    <property type="entry name" value="AMP-dep_synth/lig_dom"/>
</dbReference>
<evidence type="ECO:0000256" key="1">
    <source>
        <dbReference type="ARBA" id="ARBA00022450"/>
    </source>
</evidence>
<protein>
    <recommendedName>
        <fullName evidence="4">Carrier domain-containing protein</fullName>
    </recommendedName>
</protein>
<dbReference type="InterPro" id="IPR009081">
    <property type="entry name" value="PP-bd_ACP"/>
</dbReference>
<feature type="domain" description="Carrier" evidence="4">
    <location>
        <begin position="552"/>
        <end position="629"/>
    </location>
</feature>
<dbReference type="EMBL" id="LACB01000124">
    <property type="protein sequence ID" value="KAJ9488244.1"/>
    <property type="molecule type" value="Genomic_DNA"/>
</dbReference>
<sequence length="1084" mass="120238">MHPPTATREELLENQNTVLVKGTPTHVHNGNLVYPGLAESLHERVIKNPSAPAIEVRGQTITYGQLHYHALQLSRELLKVGAVSEEAIGVITGSGFEQIVAQAAVIYAGCTCCALDPTLPEAQIKYRLSNAGARFGLADKENFGRMPDLTVIPVTIKQATDQAVAAALHSSPTTKAGGEHRTHLMHTSGSTGKPKTVQITAKALIHLTQDKNAILIGEHDRTAQIALVSFDISLLEIWVTLLRGATILPLPRTLLEDILQLAQTWNDLGVTVNIVPASLLPTVVLAMPKVFAKMNVVYTGGEMPNLRAMRTVLEQGPPKVILNCYGPTECCIFSLVHKVTLEDTERNICPLTQLVGDTKIAILDEHHQRVAEGEIGELFIGGAGVSPGYVNLPEKTAERFVTSVNYSALPPSCNFYATGDLVRREKNGHVYILGRFDNQVKIRGFRIELEGVESAILDTGLVSEVAACKIDHSEEEVGAILVAFVIPKDKNTFTAEELITALKANVADYLVPQIEVRDMLPLNDHTKVDREKLASDFVAATLEQQRQMTTGDQERTVTGRLRKIWYSLLPGFTGQIKDSDNFLSLGGSSLQAAMLVIRIKREFAVDVTAVMVYEATSFAEMASYIESGGVKYTIHAAYNRAYRADIDYYVSLGLHPQPGSAAHWHLPYEGRIFLTGATGLIGAFTLQKFLTLPEVSCVVCLVRGSNDEAARARVLSVQEQYGLCETGVDYNKLIVLAGNLENETFGIGEELFQQLAYWASCIFHIAAHVNYAQPYSSHRGANVIGTANILRFQAIGRPKRLHYTSSLSIYGPTGMVDGYTCVGENDHPMKYMRSVQYDNGYTQSKWVSEKMVVDARDDGFPVTIYRPGAVFCHSVTGIGPTGDFLARLMGSCIRMRCFPTMMRQSKNSMPVDYMVNAMLHVSKLKESLGQSYNLAPEMTQQPTNEMTEMFMTLQEAAQVPMEELPYNQWLERLKDQDDKDPLRPLLPMLDEKVYDGHCRWEMYERMPIYETDNLRRHLVGADESGKSPIMKQMRIIYSGKLTEILQNTKNLYYIKMYVMPSGCLSTFCIGKSYKRYLISTSYIL</sequence>
<keyword evidence="2" id="KW-0597">Phosphoprotein</keyword>
<dbReference type="SUPFAM" id="SSF47336">
    <property type="entry name" value="ACP-like"/>
    <property type="match status" value="1"/>
</dbReference>
<dbReference type="SUPFAM" id="SSF56801">
    <property type="entry name" value="Acetyl-CoA synthetase-like"/>
    <property type="match status" value="1"/>
</dbReference>
<evidence type="ECO:0000259" key="4">
    <source>
        <dbReference type="PROSITE" id="PS50075"/>
    </source>
</evidence>
<keyword evidence="1" id="KW-0596">Phosphopantetheine</keyword>
<dbReference type="InterPro" id="IPR020845">
    <property type="entry name" value="AMP-binding_CS"/>
</dbReference>
<dbReference type="AlphaFoldDB" id="A0AAI9TJD3"/>
<dbReference type="PANTHER" id="PTHR44845:SF6">
    <property type="entry name" value="BETA-ALANINE-ACTIVATING ENZYME"/>
    <property type="match status" value="1"/>
</dbReference>
<dbReference type="Pfam" id="PF00550">
    <property type="entry name" value="PP-binding"/>
    <property type="match status" value="1"/>
</dbReference>
<dbReference type="PANTHER" id="PTHR44845">
    <property type="entry name" value="CARRIER DOMAIN-CONTAINING PROTEIN"/>
    <property type="match status" value="1"/>
</dbReference>
<gene>
    <name evidence="5" type="ORF">VN97_g5053</name>
</gene>
<reference evidence="5" key="1">
    <citation type="submission" date="2015-06" db="EMBL/GenBank/DDBJ databases">
        <authorList>
            <person name="Nguyen H."/>
        </authorList>
    </citation>
    <scope>NUCLEOTIDE SEQUENCE</scope>
    <source>
        <strain evidence="5">DAOM 180753</strain>
    </source>
</reference>
<evidence type="ECO:0000313" key="6">
    <source>
        <dbReference type="Proteomes" id="UP001227192"/>
    </source>
</evidence>
<dbReference type="PROSITE" id="PS50075">
    <property type="entry name" value="CARRIER"/>
    <property type="match status" value="1"/>
</dbReference>
<dbReference type="InterPro" id="IPR036291">
    <property type="entry name" value="NAD(P)-bd_dom_sf"/>
</dbReference>
<dbReference type="Gene3D" id="1.10.1200.10">
    <property type="entry name" value="ACP-like"/>
    <property type="match status" value="1"/>
</dbReference>
<dbReference type="Gene3D" id="3.40.50.720">
    <property type="entry name" value="NAD(P)-binding Rossmann-like Domain"/>
    <property type="match status" value="1"/>
</dbReference>
<dbReference type="Pfam" id="PF13193">
    <property type="entry name" value="AMP-binding_C"/>
    <property type="match status" value="1"/>
</dbReference>
<dbReference type="PROSITE" id="PS00455">
    <property type="entry name" value="AMP_BINDING"/>
    <property type="match status" value="1"/>
</dbReference>
<dbReference type="InterPro" id="IPR042099">
    <property type="entry name" value="ANL_N_sf"/>
</dbReference>